<dbReference type="SUPFAM" id="SSF46600">
    <property type="entry name" value="C-terminal UvrC-binding domain of UvrB"/>
    <property type="match status" value="1"/>
</dbReference>
<comment type="caution">
    <text evidence="3">The sequence shown here is derived from an EMBL/GenBank/DDBJ whole genome shotgun (WGS) entry which is preliminary data.</text>
</comment>
<dbReference type="OrthoDB" id="9788704at2"/>
<dbReference type="Pfam" id="PF02151">
    <property type="entry name" value="UVR"/>
    <property type="match status" value="1"/>
</dbReference>
<name>A0A419T8N4_9FIRM</name>
<dbReference type="GO" id="GO:1990169">
    <property type="term" value="P:stress response to copper ion"/>
    <property type="evidence" value="ECO:0007669"/>
    <property type="project" value="TreeGrafter"/>
</dbReference>
<dbReference type="InterPro" id="IPR036876">
    <property type="entry name" value="UVR_dom_sf"/>
</dbReference>
<dbReference type="AlphaFoldDB" id="A0A419T8N4"/>
<dbReference type="GO" id="GO:0050897">
    <property type="term" value="F:cobalt ion binding"/>
    <property type="evidence" value="ECO:0007669"/>
    <property type="project" value="TreeGrafter"/>
</dbReference>
<feature type="domain" description="UVR" evidence="2">
    <location>
        <begin position="131"/>
        <end position="166"/>
    </location>
</feature>
<evidence type="ECO:0000259" key="2">
    <source>
        <dbReference type="PROSITE" id="PS50151"/>
    </source>
</evidence>
<dbReference type="GO" id="GO:0046870">
    <property type="term" value="F:cadmium ion binding"/>
    <property type="evidence" value="ECO:0007669"/>
    <property type="project" value="TreeGrafter"/>
</dbReference>
<dbReference type="InterPro" id="IPR025542">
    <property type="entry name" value="YacH"/>
</dbReference>
<evidence type="ECO:0000313" key="4">
    <source>
        <dbReference type="Proteomes" id="UP000284177"/>
    </source>
</evidence>
<proteinExistence type="predicted"/>
<organism evidence="3 4">
    <name type="scientific">Thermohalobacter berrensis</name>
    <dbReference type="NCBI Taxonomy" id="99594"/>
    <lineage>
        <taxon>Bacteria</taxon>
        <taxon>Bacillati</taxon>
        <taxon>Bacillota</taxon>
        <taxon>Tissierellia</taxon>
        <taxon>Tissierellales</taxon>
        <taxon>Thermohalobacteraceae</taxon>
        <taxon>Thermohalobacter</taxon>
    </lineage>
</organism>
<dbReference type="PROSITE" id="PS50151">
    <property type="entry name" value="UVR"/>
    <property type="match status" value="1"/>
</dbReference>
<keyword evidence="4" id="KW-1185">Reference proteome</keyword>
<feature type="coiled-coil region" evidence="1">
    <location>
        <begin position="127"/>
        <end position="166"/>
    </location>
</feature>
<evidence type="ECO:0000313" key="3">
    <source>
        <dbReference type="EMBL" id="RKD33758.1"/>
    </source>
</evidence>
<dbReference type="GO" id="GO:1990170">
    <property type="term" value="P:stress response to cadmium ion"/>
    <property type="evidence" value="ECO:0007669"/>
    <property type="project" value="TreeGrafter"/>
</dbReference>
<dbReference type="GO" id="GO:0008270">
    <property type="term" value="F:zinc ion binding"/>
    <property type="evidence" value="ECO:0007669"/>
    <property type="project" value="TreeGrafter"/>
</dbReference>
<gene>
    <name evidence="3" type="ORF">BET03_08515</name>
</gene>
<dbReference type="RefSeq" id="WP_120167481.1">
    <property type="nucleotide sequence ID" value="NZ_MCIB01000004.1"/>
</dbReference>
<dbReference type="InterPro" id="IPR001943">
    <property type="entry name" value="UVR_dom"/>
</dbReference>
<dbReference type="EMBL" id="MCIB01000004">
    <property type="protein sequence ID" value="RKD33758.1"/>
    <property type="molecule type" value="Genomic_DNA"/>
</dbReference>
<protein>
    <recommendedName>
        <fullName evidence="2">UVR domain-containing protein</fullName>
    </recommendedName>
</protein>
<keyword evidence="1" id="KW-0175">Coiled coil</keyword>
<dbReference type="PANTHER" id="PTHR38430:SF1">
    <property type="entry name" value="PROTEIN-ARGININE KINASE ACTIVATOR PROTEIN"/>
    <property type="match status" value="1"/>
</dbReference>
<dbReference type="Proteomes" id="UP000284177">
    <property type="component" value="Unassembled WGS sequence"/>
</dbReference>
<dbReference type="Gene3D" id="4.10.860.10">
    <property type="entry name" value="UVR domain"/>
    <property type="match status" value="1"/>
</dbReference>
<dbReference type="PANTHER" id="PTHR38430">
    <property type="entry name" value="PROTEIN-ARGININE KINASE ACTIVATOR PROTEIN"/>
    <property type="match status" value="1"/>
</dbReference>
<accession>A0A419T8N4</accession>
<dbReference type="GO" id="GO:0005507">
    <property type="term" value="F:copper ion binding"/>
    <property type="evidence" value="ECO:0007669"/>
    <property type="project" value="TreeGrafter"/>
</dbReference>
<sequence>MLCDECGKNKSTVHYTKILNGKKEEIHLCDECAKDYKQFDIDSSFSIHNFLTGLLDNMQEGPFKNVNYVHELKCNRCGLTYNQFRETGKFGCSECYKSFHDKLIPLLKRIHRHDSHIGKVPKRAGSKIRIKKEITKLKNKLEIAVKKEEYEKAAELRDKIKELKNQIDSD</sequence>
<dbReference type="PIRSF" id="PIRSF015034">
    <property type="entry name" value="YacH"/>
    <property type="match status" value="1"/>
</dbReference>
<evidence type="ECO:0000256" key="1">
    <source>
        <dbReference type="SAM" id="Coils"/>
    </source>
</evidence>
<reference evidence="3 4" key="1">
    <citation type="submission" date="2016-08" db="EMBL/GenBank/DDBJ databases">
        <title>Novel Firmicutes and Novel Genomes.</title>
        <authorList>
            <person name="Poppleton D.I."/>
            <person name="Gribaldo S."/>
        </authorList>
    </citation>
    <scope>NUCLEOTIDE SEQUENCE [LARGE SCALE GENOMIC DNA]</scope>
    <source>
        <strain evidence="3 4">CTT3</strain>
    </source>
</reference>